<feature type="compositionally biased region" description="Basic and acidic residues" evidence="2">
    <location>
        <begin position="109"/>
        <end position="138"/>
    </location>
</feature>
<keyword evidence="1" id="KW-0862">Zinc</keyword>
<proteinExistence type="predicted"/>
<evidence type="ECO:0000256" key="2">
    <source>
        <dbReference type="SAM" id="MobiDB-lite"/>
    </source>
</evidence>
<reference evidence="4" key="2">
    <citation type="submission" date="2021-09" db="EMBL/GenBank/DDBJ databases">
        <authorList>
            <person name="Jia N."/>
            <person name="Wang J."/>
            <person name="Shi W."/>
            <person name="Du L."/>
            <person name="Sun Y."/>
            <person name="Zhan W."/>
            <person name="Jiang J."/>
            <person name="Wang Q."/>
            <person name="Zhang B."/>
            <person name="Ji P."/>
            <person name="Sakyi L.B."/>
            <person name="Cui X."/>
            <person name="Yuan T."/>
            <person name="Jiang B."/>
            <person name="Yang W."/>
            <person name="Lam T.T.-Y."/>
            <person name="Chang Q."/>
            <person name="Ding S."/>
            <person name="Wang X."/>
            <person name="Zhu J."/>
            <person name="Ruan X."/>
            <person name="Zhao L."/>
            <person name="Wei J."/>
            <person name="Que T."/>
            <person name="Du C."/>
            <person name="Cheng J."/>
            <person name="Dai P."/>
            <person name="Han X."/>
            <person name="Huang E."/>
            <person name="Gao Y."/>
            <person name="Liu J."/>
            <person name="Shao H."/>
            <person name="Ye R."/>
            <person name="Li L."/>
            <person name="Wei W."/>
            <person name="Wang X."/>
            <person name="Wang C."/>
            <person name="Huo Q."/>
            <person name="Li W."/>
            <person name="Guo W."/>
            <person name="Chen H."/>
            <person name="Chen S."/>
            <person name="Zhou L."/>
            <person name="Zhou L."/>
            <person name="Ni X."/>
            <person name="Tian J."/>
            <person name="Zhou Y."/>
            <person name="Sheng Y."/>
            <person name="Liu T."/>
            <person name="Pan Y."/>
            <person name="Xia L."/>
            <person name="Li J."/>
            <person name="Zhao F."/>
            <person name="Cao W."/>
        </authorList>
    </citation>
    <scope>NUCLEOTIDE SEQUENCE</scope>
    <source>
        <strain evidence="4">Rmic-2018</strain>
        <tissue evidence="4">Larvae</tissue>
    </source>
</reference>
<dbReference type="PROSITE" id="PS50158">
    <property type="entry name" value="ZF_CCHC"/>
    <property type="match status" value="1"/>
</dbReference>
<keyword evidence="1" id="KW-0479">Metal-binding</keyword>
<comment type="caution">
    <text evidence="4">The sequence shown here is derived from an EMBL/GenBank/DDBJ whole genome shotgun (WGS) entry which is preliminary data.</text>
</comment>
<gene>
    <name evidence="4" type="ORF">HPB51_016698</name>
</gene>
<dbReference type="EMBL" id="JABSTU010000011">
    <property type="protein sequence ID" value="KAH8009419.1"/>
    <property type="molecule type" value="Genomic_DNA"/>
</dbReference>
<dbReference type="GO" id="GO:0003676">
    <property type="term" value="F:nucleic acid binding"/>
    <property type="evidence" value="ECO:0007669"/>
    <property type="project" value="InterPro"/>
</dbReference>
<dbReference type="AlphaFoldDB" id="A0A9J6D5P7"/>
<feature type="domain" description="CCHC-type" evidence="3">
    <location>
        <begin position="147"/>
        <end position="160"/>
    </location>
</feature>
<keyword evidence="5" id="KW-1185">Reference proteome</keyword>
<dbReference type="Proteomes" id="UP000821866">
    <property type="component" value="Chromosome 9"/>
</dbReference>
<name>A0A9J6D5P7_RHIMP</name>
<evidence type="ECO:0000313" key="4">
    <source>
        <dbReference type="EMBL" id="KAH8009419.1"/>
    </source>
</evidence>
<sequence>MRVSKKEGAVEINRGCKFADLEELATEAKRKEGDILAARSHCPPPPAAQSIEPRCACNGRVVVSEAFRGSASAPLTDEQVQHGWELSDRALDPDAYAVHMAHANPVHDISTREHAVGTRPKERRNPERGTPDRGDLRSGRRGVRGPCYQCGAPGHIACGCDRTMGQEDTRYSENGRRHR</sequence>
<evidence type="ECO:0000256" key="1">
    <source>
        <dbReference type="PROSITE-ProRule" id="PRU00047"/>
    </source>
</evidence>
<keyword evidence="1" id="KW-0863">Zinc-finger</keyword>
<dbReference type="InterPro" id="IPR001878">
    <property type="entry name" value="Znf_CCHC"/>
</dbReference>
<organism evidence="4 5">
    <name type="scientific">Rhipicephalus microplus</name>
    <name type="common">Cattle tick</name>
    <name type="synonym">Boophilus microplus</name>
    <dbReference type="NCBI Taxonomy" id="6941"/>
    <lineage>
        <taxon>Eukaryota</taxon>
        <taxon>Metazoa</taxon>
        <taxon>Ecdysozoa</taxon>
        <taxon>Arthropoda</taxon>
        <taxon>Chelicerata</taxon>
        <taxon>Arachnida</taxon>
        <taxon>Acari</taxon>
        <taxon>Parasitiformes</taxon>
        <taxon>Ixodida</taxon>
        <taxon>Ixodoidea</taxon>
        <taxon>Ixodidae</taxon>
        <taxon>Rhipicephalinae</taxon>
        <taxon>Rhipicephalus</taxon>
        <taxon>Boophilus</taxon>
    </lineage>
</organism>
<feature type="compositionally biased region" description="Basic and acidic residues" evidence="2">
    <location>
        <begin position="164"/>
        <end position="179"/>
    </location>
</feature>
<accession>A0A9J6D5P7</accession>
<evidence type="ECO:0000313" key="5">
    <source>
        <dbReference type="Proteomes" id="UP000821866"/>
    </source>
</evidence>
<protein>
    <recommendedName>
        <fullName evidence="3">CCHC-type domain-containing protein</fullName>
    </recommendedName>
</protein>
<feature type="region of interest" description="Disordered" evidence="2">
    <location>
        <begin position="108"/>
        <end position="179"/>
    </location>
</feature>
<dbReference type="GO" id="GO:0008270">
    <property type="term" value="F:zinc ion binding"/>
    <property type="evidence" value="ECO:0007669"/>
    <property type="project" value="UniProtKB-KW"/>
</dbReference>
<reference evidence="4" key="1">
    <citation type="journal article" date="2020" name="Cell">
        <title>Large-Scale Comparative Analyses of Tick Genomes Elucidate Their Genetic Diversity and Vector Capacities.</title>
        <authorList>
            <consortium name="Tick Genome and Microbiome Consortium (TIGMIC)"/>
            <person name="Jia N."/>
            <person name="Wang J."/>
            <person name="Shi W."/>
            <person name="Du L."/>
            <person name="Sun Y."/>
            <person name="Zhan W."/>
            <person name="Jiang J.F."/>
            <person name="Wang Q."/>
            <person name="Zhang B."/>
            <person name="Ji P."/>
            <person name="Bell-Sakyi L."/>
            <person name="Cui X.M."/>
            <person name="Yuan T.T."/>
            <person name="Jiang B.G."/>
            <person name="Yang W.F."/>
            <person name="Lam T.T."/>
            <person name="Chang Q.C."/>
            <person name="Ding S.J."/>
            <person name="Wang X.J."/>
            <person name="Zhu J.G."/>
            <person name="Ruan X.D."/>
            <person name="Zhao L."/>
            <person name="Wei J.T."/>
            <person name="Ye R.Z."/>
            <person name="Que T.C."/>
            <person name="Du C.H."/>
            <person name="Zhou Y.H."/>
            <person name="Cheng J.X."/>
            <person name="Dai P.F."/>
            <person name="Guo W.B."/>
            <person name="Han X.H."/>
            <person name="Huang E.J."/>
            <person name="Li L.F."/>
            <person name="Wei W."/>
            <person name="Gao Y.C."/>
            <person name="Liu J.Z."/>
            <person name="Shao H.Z."/>
            <person name="Wang X."/>
            <person name="Wang C.C."/>
            <person name="Yang T.C."/>
            <person name="Huo Q.B."/>
            <person name="Li W."/>
            <person name="Chen H.Y."/>
            <person name="Chen S.E."/>
            <person name="Zhou L.G."/>
            <person name="Ni X.B."/>
            <person name="Tian J.H."/>
            <person name="Sheng Y."/>
            <person name="Liu T."/>
            <person name="Pan Y.S."/>
            <person name="Xia L.Y."/>
            <person name="Li J."/>
            <person name="Zhao F."/>
            <person name="Cao W.C."/>
        </authorList>
    </citation>
    <scope>NUCLEOTIDE SEQUENCE</scope>
    <source>
        <strain evidence="4">Rmic-2018</strain>
    </source>
</reference>
<dbReference type="VEuPathDB" id="VectorBase:LOC119161129"/>
<evidence type="ECO:0000259" key="3">
    <source>
        <dbReference type="PROSITE" id="PS50158"/>
    </source>
</evidence>